<reference evidence="1" key="1">
    <citation type="journal article" date="2019" name="bioRxiv">
        <title>The Genome of the Zebra Mussel, Dreissena polymorpha: A Resource for Invasive Species Research.</title>
        <authorList>
            <person name="McCartney M.A."/>
            <person name="Auch B."/>
            <person name="Kono T."/>
            <person name="Mallez S."/>
            <person name="Zhang Y."/>
            <person name="Obille A."/>
            <person name="Becker A."/>
            <person name="Abrahante J.E."/>
            <person name="Garbe J."/>
            <person name="Badalamenti J.P."/>
            <person name="Herman A."/>
            <person name="Mangelson H."/>
            <person name="Liachko I."/>
            <person name="Sullivan S."/>
            <person name="Sone E.D."/>
            <person name="Koren S."/>
            <person name="Silverstein K.A.T."/>
            <person name="Beckman K.B."/>
            <person name="Gohl D.M."/>
        </authorList>
    </citation>
    <scope>NUCLEOTIDE SEQUENCE</scope>
    <source>
        <strain evidence="1">Duluth1</strain>
        <tissue evidence="1">Whole animal</tissue>
    </source>
</reference>
<proteinExistence type="predicted"/>
<dbReference type="AlphaFoldDB" id="A0A9D4IBU8"/>
<evidence type="ECO:0000313" key="2">
    <source>
        <dbReference type="Proteomes" id="UP000828390"/>
    </source>
</evidence>
<gene>
    <name evidence="1" type="ORF">DPMN_189014</name>
</gene>
<organism evidence="1 2">
    <name type="scientific">Dreissena polymorpha</name>
    <name type="common">Zebra mussel</name>
    <name type="synonym">Mytilus polymorpha</name>
    <dbReference type="NCBI Taxonomy" id="45954"/>
    <lineage>
        <taxon>Eukaryota</taxon>
        <taxon>Metazoa</taxon>
        <taxon>Spiralia</taxon>
        <taxon>Lophotrochozoa</taxon>
        <taxon>Mollusca</taxon>
        <taxon>Bivalvia</taxon>
        <taxon>Autobranchia</taxon>
        <taxon>Heteroconchia</taxon>
        <taxon>Euheterodonta</taxon>
        <taxon>Imparidentia</taxon>
        <taxon>Neoheterodontei</taxon>
        <taxon>Myida</taxon>
        <taxon>Dreissenoidea</taxon>
        <taxon>Dreissenidae</taxon>
        <taxon>Dreissena</taxon>
    </lineage>
</organism>
<dbReference type="Proteomes" id="UP000828390">
    <property type="component" value="Unassembled WGS sequence"/>
</dbReference>
<keyword evidence="2" id="KW-1185">Reference proteome</keyword>
<name>A0A9D4IBU8_DREPO</name>
<accession>A0A9D4IBU8</accession>
<protein>
    <submittedName>
        <fullName evidence="1">Uncharacterized protein</fullName>
    </submittedName>
</protein>
<sequence>MATAAIVRMSRLLKVRSISFPTKCRLYNFFEVFILLYGCHTWTLHVDTERRILACEHKYLQ</sequence>
<reference evidence="1" key="2">
    <citation type="submission" date="2020-11" db="EMBL/GenBank/DDBJ databases">
        <authorList>
            <person name="McCartney M.A."/>
            <person name="Auch B."/>
            <person name="Kono T."/>
            <person name="Mallez S."/>
            <person name="Becker A."/>
            <person name="Gohl D.M."/>
            <person name="Silverstein K.A.T."/>
            <person name="Koren S."/>
            <person name="Bechman K.B."/>
            <person name="Herman A."/>
            <person name="Abrahante J.E."/>
            <person name="Garbe J."/>
        </authorList>
    </citation>
    <scope>NUCLEOTIDE SEQUENCE</scope>
    <source>
        <strain evidence="1">Duluth1</strain>
        <tissue evidence="1">Whole animal</tissue>
    </source>
</reference>
<comment type="caution">
    <text evidence="1">The sequence shown here is derived from an EMBL/GenBank/DDBJ whole genome shotgun (WGS) entry which is preliminary data.</text>
</comment>
<dbReference type="EMBL" id="JAIWYP010000010">
    <property type="protein sequence ID" value="KAH3754347.1"/>
    <property type="molecule type" value="Genomic_DNA"/>
</dbReference>
<evidence type="ECO:0000313" key="1">
    <source>
        <dbReference type="EMBL" id="KAH3754347.1"/>
    </source>
</evidence>